<evidence type="ECO:0000313" key="3">
    <source>
        <dbReference type="EMBL" id="NHN34677.1"/>
    </source>
</evidence>
<feature type="domain" description="Teneurin-like YD-shell" evidence="2">
    <location>
        <begin position="12"/>
        <end position="258"/>
    </location>
</feature>
<organism evidence="3 4">
    <name type="scientific">Paenibacillus agricola</name>
    <dbReference type="NCBI Taxonomy" id="2716264"/>
    <lineage>
        <taxon>Bacteria</taxon>
        <taxon>Bacillati</taxon>
        <taxon>Bacillota</taxon>
        <taxon>Bacilli</taxon>
        <taxon>Bacillales</taxon>
        <taxon>Paenibacillaceae</taxon>
        <taxon>Paenibacillus</taxon>
    </lineage>
</organism>
<dbReference type="RefSeq" id="WP_166156049.1">
    <property type="nucleotide sequence ID" value="NZ_JAAOIW010000021.1"/>
</dbReference>
<dbReference type="InterPro" id="IPR056823">
    <property type="entry name" value="TEN-like_YD-shell"/>
</dbReference>
<evidence type="ECO:0000313" key="4">
    <source>
        <dbReference type="Proteomes" id="UP001165962"/>
    </source>
</evidence>
<dbReference type="EMBL" id="JAAOIW010000021">
    <property type="protein sequence ID" value="NHN34677.1"/>
    <property type="molecule type" value="Genomic_DNA"/>
</dbReference>
<keyword evidence="1" id="KW-0677">Repeat</keyword>
<name>A0ABX0JI83_9BACL</name>
<dbReference type="InterPro" id="IPR050708">
    <property type="entry name" value="T6SS_VgrG/RHS"/>
</dbReference>
<dbReference type="Pfam" id="PF25023">
    <property type="entry name" value="TEN_YD-shell"/>
    <property type="match status" value="1"/>
</dbReference>
<dbReference type="Gene3D" id="2.180.10.10">
    <property type="entry name" value="RHS repeat-associated core"/>
    <property type="match status" value="1"/>
</dbReference>
<keyword evidence="4" id="KW-1185">Reference proteome</keyword>
<dbReference type="PANTHER" id="PTHR32305">
    <property type="match status" value="1"/>
</dbReference>
<dbReference type="InterPro" id="IPR022385">
    <property type="entry name" value="Rhs_assc_core"/>
</dbReference>
<protein>
    <recommendedName>
        <fullName evidence="2">Teneurin-like YD-shell domain-containing protein</fullName>
    </recommendedName>
</protein>
<accession>A0ABX0JI83</accession>
<dbReference type="NCBIfam" id="TIGR03696">
    <property type="entry name" value="Rhs_assc_core"/>
    <property type="match status" value="1"/>
</dbReference>
<gene>
    <name evidence="3" type="ORF">G9U52_33485</name>
</gene>
<proteinExistence type="predicted"/>
<comment type="caution">
    <text evidence="3">The sequence shown here is derived from an EMBL/GenBank/DDBJ whole genome shotgun (WGS) entry which is preliminary data.</text>
</comment>
<evidence type="ECO:0000259" key="2">
    <source>
        <dbReference type="Pfam" id="PF25023"/>
    </source>
</evidence>
<reference evidence="3" key="1">
    <citation type="submission" date="2020-03" db="EMBL/GenBank/DDBJ databases">
        <title>Draft sequencing of Paenibacilllus sp. S3N08.</title>
        <authorList>
            <person name="Kim D.-U."/>
        </authorList>
    </citation>
    <scope>NUCLEOTIDE SEQUENCE</scope>
    <source>
        <strain evidence="3">S3N08</strain>
    </source>
</reference>
<dbReference type="Proteomes" id="UP001165962">
    <property type="component" value="Unassembled WGS sequence"/>
</dbReference>
<sequence length="419" mass="46110">MVHKKADGAVINSYSYGYDANANITSKTENGVASAFGYDVLDRITSATAYNQAYSYNSRGNRATMQSDYAPSMESAEYAYDASDRLTQVQEEVALVNYRYNGDGQLVERTENGVTMRYYYDNGNLVADGIVAANGAVSLNARYIRGNGLAARAAADGSQAYYLSNGHGDIVELRDATGNTRLNKYAYDLWGNLTESSEQVANPFKYSGEFWDNSTSLQYLRARWYDPSVGRFMNQDTYEGDINNPLSLNLYTYGHNNPLKYNDPSGHNPAIVEAAVIVDSILTSAIAGGVAGGSTSSKTDEYTESAIIIAVVLWFGITDKISSILSSDKTESNRLKKDVGRETILKVKSKEDAEKILKEGKPKLEEKERYTEEKYKDGYEHHPAEPNVGNNLPHIKWKEWSGGKSKGADGHIFGCGAKI</sequence>
<evidence type="ECO:0000256" key="1">
    <source>
        <dbReference type="ARBA" id="ARBA00022737"/>
    </source>
</evidence>
<dbReference type="PANTHER" id="PTHR32305:SF17">
    <property type="entry name" value="TRNA NUCLEASE WAPA"/>
    <property type="match status" value="1"/>
</dbReference>